<dbReference type="STRING" id="1454001.AW08_02972"/>
<protein>
    <recommendedName>
        <fullName evidence="2">Rap1a immunity protein domain-containing protein</fullName>
    </recommendedName>
</protein>
<feature type="chain" id="PRO_5001462452" description="Rap1a immunity protein domain-containing protein" evidence="1">
    <location>
        <begin position="19"/>
        <end position="121"/>
    </location>
</feature>
<dbReference type="AlphaFoldDB" id="A0A011NMS8"/>
<organism evidence="3 4">
    <name type="scientific">Candidatus Accumulibacter adjunctus</name>
    <dbReference type="NCBI Taxonomy" id="1454001"/>
    <lineage>
        <taxon>Bacteria</taxon>
        <taxon>Pseudomonadati</taxon>
        <taxon>Pseudomonadota</taxon>
        <taxon>Betaproteobacteria</taxon>
        <taxon>Candidatus Accumulibacter</taxon>
    </lineage>
</organism>
<feature type="signal peptide" evidence="1">
    <location>
        <begin position="1"/>
        <end position="18"/>
    </location>
</feature>
<sequence length="121" mass="12881">MRIALLAAAATLTATAHALPPDQYRIRNAGDLVKVCSVPASDPDHATALAFCHGVLAGAYGYYDASTQPADRFVCVPDPSPKRSQVASDFVAWANARPQLMNAGAIDTLFRFAGETFPCRK</sequence>
<reference evidence="3" key="1">
    <citation type="submission" date="2014-02" db="EMBL/GenBank/DDBJ databases">
        <title>Expanding our view of genomic diversity in Candidatus Accumulibacter clades.</title>
        <authorList>
            <person name="Skennerton C.T."/>
            <person name="Barr J.J."/>
            <person name="Slater F.R."/>
            <person name="Bond P.L."/>
            <person name="Tyson G.W."/>
        </authorList>
    </citation>
    <scope>NUCLEOTIDE SEQUENCE [LARGE SCALE GENOMIC DNA]</scope>
</reference>
<comment type="caution">
    <text evidence="3">The sequence shown here is derived from an EMBL/GenBank/DDBJ whole genome shotgun (WGS) entry which is preliminary data.</text>
</comment>
<dbReference type="PATRIC" id="fig|1454001.3.peg.3019"/>
<proteinExistence type="predicted"/>
<feature type="domain" description="Rap1a immunity protein" evidence="2">
    <location>
        <begin position="29"/>
        <end position="119"/>
    </location>
</feature>
<dbReference type="InterPro" id="IPR041238">
    <property type="entry name" value="Rap1a"/>
</dbReference>
<keyword evidence="1" id="KW-0732">Signal</keyword>
<keyword evidence="4" id="KW-1185">Reference proteome</keyword>
<dbReference type="Pfam" id="PF18602">
    <property type="entry name" value="Rap1a"/>
    <property type="match status" value="1"/>
</dbReference>
<evidence type="ECO:0000313" key="4">
    <source>
        <dbReference type="Proteomes" id="UP000020218"/>
    </source>
</evidence>
<gene>
    <name evidence="3" type="ORF">AW08_02972</name>
</gene>
<dbReference type="Proteomes" id="UP000020218">
    <property type="component" value="Unassembled WGS sequence"/>
</dbReference>
<dbReference type="EMBL" id="JFAX01000019">
    <property type="protein sequence ID" value="EXI65760.1"/>
    <property type="molecule type" value="Genomic_DNA"/>
</dbReference>
<accession>A0A011NMS8</accession>
<name>A0A011NMS8_9PROT</name>
<evidence type="ECO:0000256" key="1">
    <source>
        <dbReference type="SAM" id="SignalP"/>
    </source>
</evidence>
<evidence type="ECO:0000313" key="3">
    <source>
        <dbReference type="EMBL" id="EXI65760.1"/>
    </source>
</evidence>
<evidence type="ECO:0000259" key="2">
    <source>
        <dbReference type="Pfam" id="PF18602"/>
    </source>
</evidence>